<evidence type="ECO:0000313" key="7">
    <source>
        <dbReference type="Proteomes" id="UP000574761"/>
    </source>
</evidence>
<protein>
    <recommendedName>
        <fullName evidence="5">gamma-glutamyl-gamma-aminobutyrate hydrolase</fullName>
        <ecNumber evidence="5">3.5.1.94</ecNumber>
    </recommendedName>
</protein>
<reference evidence="6 7" key="1">
    <citation type="submission" date="2020-08" db="EMBL/GenBank/DDBJ databases">
        <title>Genomic Encyclopedia of Type Strains, Phase IV (KMG-IV): sequencing the most valuable type-strain genomes for metagenomic binning, comparative biology and taxonomic classification.</title>
        <authorList>
            <person name="Goeker M."/>
        </authorList>
    </citation>
    <scope>NUCLEOTIDE SEQUENCE [LARGE SCALE GENOMIC DNA]</scope>
    <source>
        <strain evidence="6 7">DSM 100211</strain>
    </source>
</reference>
<name>A0A7W6GJC9_9HYPH</name>
<dbReference type="EMBL" id="JACIEE010000005">
    <property type="protein sequence ID" value="MBB3977435.1"/>
    <property type="molecule type" value="Genomic_DNA"/>
</dbReference>
<keyword evidence="6" id="KW-0315">Glutamine amidotransferase</keyword>
<proteinExistence type="inferred from homology"/>
<dbReference type="AlphaFoldDB" id="A0A7W6GJC9"/>
<evidence type="ECO:0000256" key="2">
    <source>
        <dbReference type="ARBA" id="ARBA00052718"/>
    </source>
</evidence>
<dbReference type="RefSeq" id="WP_183804847.1">
    <property type="nucleotide sequence ID" value="NZ_JACIEE010000005.1"/>
</dbReference>
<organism evidence="6 7">
    <name type="scientific">Mycoplana azooxidifex</name>
    <dbReference type="NCBI Taxonomy" id="1636188"/>
    <lineage>
        <taxon>Bacteria</taxon>
        <taxon>Pseudomonadati</taxon>
        <taxon>Pseudomonadota</taxon>
        <taxon>Alphaproteobacteria</taxon>
        <taxon>Hyphomicrobiales</taxon>
        <taxon>Rhizobiaceae</taxon>
        <taxon>Mycoplana</taxon>
    </lineage>
</organism>
<comment type="function">
    <text evidence="3">Involved in the breakdown of putrescine via hydrolysis of the gamma-glutamyl linkage of gamma-glutamyl-gamma-aminobutyrate.</text>
</comment>
<dbReference type="InterPro" id="IPR029062">
    <property type="entry name" value="Class_I_gatase-like"/>
</dbReference>
<dbReference type="PANTHER" id="PTHR43235">
    <property type="entry name" value="GLUTAMINE AMIDOTRANSFERASE PB2B2.05-RELATED"/>
    <property type="match status" value="1"/>
</dbReference>
<dbReference type="GO" id="GO:0006598">
    <property type="term" value="P:polyamine catabolic process"/>
    <property type="evidence" value="ECO:0007669"/>
    <property type="project" value="TreeGrafter"/>
</dbReference>
<comment type="pathway">
    <text evidence="4">Amine and polyamine degradation; putrescine degradation; 4-aminobutanoate from putrescine: step 4/4.</text>
</comment>
<evidence type="ECO:0000256" key="5">
    <source>
        <dbReference type="ARBA" id="ARBA00066788"/>
    </source>
</evidence>
<dbReference type="EC" id="3.5.1.94" evidence="5"/>
<dbReference type="CDD" id="cd01745">
    <property type="entry name" value="GATase1_2"/>
    <property type="match status" value="1"/>
</dbReference>
<dbReference type="Gene3D" id="3.40.50.880">
    <property type="match status" value="1"/>
</dbReference>
<dbReference type="GO" id="GO:0005829">
    <property type="term" value="C:cytosol"/>
    <property type="evidence" value="ECO:0007669"/>
    <property type="project" value="TreeGrafter"/>
</dbReference>
<evidence type="ECO:0000256" key="4">
    <source>
        <dbReference type="ARBA" id="ARBA00060634"/>
    </source>
</evidence>
<evidence type="ECO:0000256" key="1">
    <source>
        <dbReference type="ARBA" id="ARBA00011083"/>
    </source>
</evidence>
<dbReference type="GO" id="GO:0016740">
    <property type="term" value="F:transferase activity"/>
    <property type="evidence" value="ECO:0007669"/>
    <property type="project" value="UniProtKB-KW"/>
</dbReference>
<evidence type="ECO:0000313" key="6">
    <source>
        <dbReference type="EMBL" id="MBB3977435.1"/>
    </source>
</evidence>
<keyword evidence="6" id="KW-0808">Transferase</keyword>
<dbReference type="Pfam" id="PF07722">
    <property type="entry name" value="Peptidase_C26"/>
    <property type="match status" value="1"/>
</dbReference>
<keyword evidence="7" id="KW-1185">Reference proteome</keyword>
<comment type="similarity">
    <text evidence="1">Belongs to the peptidase C26 family.</text>
</comment>
<dbReference type="SUPFAM" id="SSF52317">
    <property type="entry name" value="Class I glutamine amidotransferase-like"/>
    <property type="match status" value="1"/>
</dbReference>
<dbReference type="FunFam" id="3.40.50.880:FF:000030">
    <property type="entry name" value="Gamma-glutamyl-gamma-aminobutyrate hydrolase PuuD"/>
    <property type="match status" value="1"/>
</dbReference>
<evidence type="ECO:0000256" key="3">
    <source>
        <dbReference type="ARBA" id="ARBA00055068"/>
    </source>
</evidence>
<accession>A0A7W6GJC9</accession>
<dbReference type="PANTHER" id="PTHR43235:SF1">
    <property type="entry name" value="GLUTAMINE AMIDOTRANSFERASE PB2B2.05-RELATED"/>
    <property type="match status" value="1"/>
</dbReference>
<dbReference type="GO" id="GO:0033969">
    <property type="term" value="F:gamma-glutamyl-gamma-aminobutyrate hydrolase activity"/>
    <property type="evidence" value="ECO:0007669"/>
    <property type="project" value="UniProtKB-EC"/>
</dbReference>
<gene>
    <name evidence="6" type="ORF">GGQ64_002641</name>
</gene>
<comment type="catalytic activity">
    <reaction evidence="2">
        <text>4-(gamma-L-glutamylamino)butanoate + H2O = 4-aminobutanoate + L-glutamate</text>
        <dbReference type="Rhea" id="RHEA:19737"/>
        <dbReference type="ChEBI" id="CHEBI:15377"/>
        <dbReference type="ChEBI" id="CHEBI:29985"/>
        <dbReference type="ChEBI" id="CHEBI:58800"/>
        <dbReference type="ChEBI" id="CHEBI:59888"/>
        <dbReference type="EC" id="3.5.1.94"/>
    </reaction>
</comment>
<comment type="caution">
    <text evidence="6">The sequence shown here is derived from an EMBL/GenBank/DDBJ whole genome shotgun (WGS) entry which is preliminary data.</text>
</comment>
<dbReference type="PROSITE" id="PS51273">
    <property type="entry name" value="GATASE_TYPE_1"/>
    <property type="match status" value="1"/>
</dbReference>
<dbReference type="InterPro" id="IPR011697">
    <property type="entry name" value="Peptidase_C26"/>
</dbReference>
<dbReference type="InterPro" id="IPR044668">
    <property type="entry name" value="PuuD-like"/>
</dbReference>
<sequence>MPKPVVAIPADIREIEGNVWQATPNQYVRAAVKGAGVIPLLVPALEAGHDFDEILDRVDGVLVSGSRTNVHPSNYGLEATEADGPFDPARDATSLPLITRALERGIPLLAICRGLQELNVALGGTLANEIQEIPGNWDHRKPDTADLDVAYGIRQDVIVKEGTCLASVVGAGTVRVNSLHRQAISATAPRLAVEAVAEDGTVEAVSVIGSKAFAVGVQWHPEYWVGSDEPSNNLFKAFGEAVRDYAASKQPSTKRQASG</sequence>
<dbReference type="Proteomes" id="UP000574761">
    <property type="component" value="Unassembled WGS sequence"/>
</dbReference>